<dbReference type="Pfam" id="PF03127">
    <property type="entry name" value="GAT"/>
    <property type="match status" value="1"/>
</dbReference>
<comment type="caution">
    <text evidence="7">The sequence shown here is derived from an EMBL/GenBank/DDBJ whole genome shotgun (WGS) entry which is preliminary data.</text>
</comment>
<evidence type="ECO:0000256" key="3">
    <source>
        <dbReference type="ARBA" id="ARBA00022927"/>
    </source>
</evidence>
<evidence type="ECO:0000259" key="6">
    <source>
        <dbReference type="PROSITE" id="PS50909"/>
    </source>
</evidence>
<dbReference type="GO" id="GO:0007015">
    <property type="term" value="P:actin filament organization"/>
    <property type="evidence" value="ECO:0007669"/>
    <property type="project" value="InterPro"/>
</dbReference>
<feature type="domain" description="GAT" evidence="6">
    <location>
        <begin position="206"/>
        <end position="295"/>
    </location>
</feature>
<dbReference type="EMBL" id="JACBAF010002168">
    <property type="protein sequence ID" value="KAF7165433.1"/>
    <property type="molecule type" value="Genomic_DNA"/>
</dbReference>
<dbReference type="AlphaFoldDB" id="A0A8H6PD52"/>
<evidence type="ECO:0000313" key="9">
    <source>
        <dbReference type="Proteomes" id="UP000630445"/>
    </source>
</evidence>
<dbReference type="InterPro" id="IPR045007">
    <property type="entry name" value="LSB5"/>
</dbReference>
<gene>
    <name evidence="7" type="ORF">CNMCM5793_001979</name>
    <name evidence="8" type="ORF">CNMCM6106_001591</name>
</gene>
<dbReference type="Proteomes" id="UP000662466">
    <property type="component" value="Unassembled WGS sequence"/>
</dbReference>
<dbReference type="Gene3D" id="1.20.58.160">
    <property type="match status" value="1"/>
</dbReference>
<feature type="region of interest" description="Disordered" evidence="4">
    <location>
        <begin position="1"/>
        <end position="28"/>
    </location>
</feature>
<feature type="compositionally biased region" description="Polar residues" evidence="4">
    <location>
        <begin position="195"/>
        <end position="204"/>
    </location>
</feature>
<feature type="domain" description="VHS" evidence="5">
    <location>
        <begin position="59"/>
        <end position="162"/>
    </location>
</feature>
<evidence type="ECO:0000259" key="5">
    <source>
        <dbReference type="PROSITE" id="PS50179"/>
    </source>
</evidence>
<dbReference type="GO" id="GO:0007034">
    <property type="term" value="P:vacuolar transport"/>
    <property type="evidence" value="ECO:0007669"/>
    <property type="project" value="UniProtKB-ARBA"/>
</dbReference>
<dbReference type="InterPro" id="IPR008942">
    <property type="entry name" value="ENTH_VHS"/>
</dbReference>
<sequence>MKRIFGSLSKRSSPSLNSPSEYPDDSPEGTILKAVKAFCETSGQQHNQQGNEFVHLPAIVESAESSPNAAREAAQRLRKYLSEPASTPAQIQYNAIMLMRILIDNPGHTFTRNIDAKFVATLKELLREGWDLNVQHFLRETLGAIESQRQWDEDLAPLMQMWKKEKDKMRRQNSGSTWRFSRSQQQQQQQAYPYMQNSARSASTLPPPDELAARVTEAKTSAKLLLQFVQSTPPTEFNGNELIKEFCTRCQTASRAIQNYIHSTNPAPDENTLQTLIETNDELSVALSKYQHAFLSARKATGNSGSQSPVSANEANANRPLPALPVPPRQEQSASPSVSSPPPQQQQSTARAAPLTAAPPTMTPASNNAARYEYRSEDFQVQNPFADAYSTTNNGVSATENQQPAGSHQRPTQQTP</sequence>
<dbReference type="PROSITE" id="PS50179">
    <property type="entry name" value="VHS"/>
    <property type="match status" value="1"/>
</dbReference>
<feature type="compositionally biased region" description="Polar residues" evidence="4">
    <location>
        <begin position="301"/>
        <end position="316"/>
    </location>
</feature>
<dbReference type="GO" id="GO:0030479">
    <property type="term" value="C:actin cortical patch"/>
    <property type="evidence" value="ECO:0007669"/>
    <property type="project" value="TreeGrafter"/>
</dbReference>
<dbReference type="SUPFAM" id="SSF89009">
    <property type="entry name" value="GAT-like domain"/>
    <property type="match status" value="1"/>
</dbReference>
<evidence type="ECO:0000313" key="8">
    <source>
        <dbReference type="EMBL" id="KAF7165433.1"/>
    </source>
</evidence>
<organism evidence="7 9">
    <name type="scientific">Aspergillus hiratsukae</name>
    <dbReference type="NCBI Taxonomy" id="1194566"/>
    <lineage>
        <taxon>Eukaryota</taxon>
        <taxon>Fungi</taxon>
        <taxon>Dikarya</taxon>
        <taxon>Ascomycota</taxon>
        <taxon>Pezizomycotina</taxon>
        <taxon>Eurotiomycetes</taxon>
        <taxon>Eurotiomycetidae</taxon>
        <taxon>Eurotiales</taxon>
        <taxon>Aspergillaceae</taxon>
        <taxon>Aspergillus</taxon>
        <taxon>Aspergillus subgen. Fumigati</taxon>
    </lineage>
</organism>
<evidence type="ECO:0000256" key="4">
    <source>
        <dbReference type="SAM" id="MobiDB-lite"/>
    </source>
</evidence>
<dbReference type="PANTHER" id="PTHR47789">
    <property type="entry name" value="LAS SEVENTEEN-BINDING PROTEIN 5"/>
    <property type="match status" value="1"/>
</dbReference>
<feature type="region of interest" description="Disordered" evidence="4">
    <location>
        <begin position="300"/>
        <end position="416"/>
    </location>
</feature>
<feature type="compositionally biased region" description="Low complexity" evidence="4">
    <location>
        <begin position="345"/>
        <end position="370"/>
    </location>
</feature>
<dbReference type="InterPro" id="IPR004152">
    <property type="entry name" value="GAT_dom"/>
</dbReference>
<accession>A0A8H6PD52</accession>
<proteinExistence type="predicted"/>
<dbReference type="GO" id="GO:0035091">
    <property type="term" value="F:phosphatidylinositol binding"/>
    <property type="evidence" value="ECO:0007669"/>
    <property type="project" value="InterPro"/>
</dbReference>
<protein>
    <recommendedName>
        <fullName evidence="10">GAT domain-containing protein</fullName>
    </recommendedName>
</protein>
<dbReference type="InterPro" id="IPR038425">
    <property type="entry name" value="GAT_sf"/>
</dbReference>
<evidence type="ECO:0000313" key="7">
    <source>
        <dbReference type="EMBL" id="KAF7125686.1"/>
    </source>
</evidence>
<feature type="compositionally biased region" description="Polar residues" evidence="4">
    <location>
        <begin position="379"/>
        <end position="416"/>
    </location>
</feature>
<dbReference type="PANTHER" id="PTHR47789:SF1">
    <property type="entry name" value="LAS SEVENTEEN-BINDING PROTEIN 5"/>
    <property type="match status" value="1"/>
</dbReference>
<dbReference type="GO" id="GO:0043130">
    <property type="term" value="F:ubiquitin binding"/>
    <property type="evidence" value="ECO:0007669"/>
    <property type="project" value="InterPro"/>
</dbReference>
<feature type="compositionally biased region" description="Low complexity" evidence="4">
    <location>
        <begin position="7"/>
        <end position="20"/>
    </location>
</feature>
<dbReference type="PROSITE" id="PS50909">
    <property type="entry name" value="GAT"/>
    <property type="match status" value="1"/>
</dbReference>
<evidence type="ECO:0008006" key="10">
    <source>
        <dbReference type="Google" id="ProtNLM"/>
    </source>
</evidence>
<keyword evidence="9" id="KW-1185">Reference proteome</keyword>
<comment type="subunit">
    <text evidence="1">Component of the ESCRT-0 complex composed of HSE1 and VPS27.</text>
</comment>
<dbReference type="GO" id="GO:0051666">
    <property type="term" value="P:actin cortical patch localization"/>
    <property type="evidence" value="ECO:0007669"/>
    <property type="project" value="TreeGrafter"/>
</dbReference>
<dbReference type="OrthoDB" id="5393057at2759"/>
<dbReference type="GO" id="GO:0006897">
    <property type="term" value="P:endocytosis"/>
    <property type="evidence" value="ECO:0007669"/>
    <property type="project" value="InterPro"/>
</dbReference>
<dbReference type="GO" id="GO:0015031">
    <property type="term" value="P:protein transport"/>
    <property type="evidence" value="ECO:0007669"/>
    <property type="project" value="UniProtKB-KW"/>
</dbReference>
<keyword evidence="2" id="KW-0813">Transport</keyword>
<name>A0A8H6PD52_9EURO</name>
<feature type="region of interest" description="Disordered" evidence="4">
    <location>
        <begin position="176"/>
        <end position="208"/>
    </location>
</feature>
<dbReference type="CDD" id="cd21383">
    <property type="entry name" value="GAT_GGA_Tom1-like"/>
    <property type="match status" value="1"/>
</dbReference>
<evidence type="ECO:0000256" key="1">
    <source>
        <dbReference type="ARBA" id="ARBA00011446"/>
    </source>
</evidence>
<evidence type="ECO:0000256" key="2">
    <source>
        <dbReference type="ARBA" id="ARBA00022448"/>
    </source>
</evidence>
<reference evidence="7" key="1">
    <citation type="submission" date="2020-06" db="EMBL/GenBank/DDBJ databases">
        <title>Draft genome sequences of strains closely related to Aspergillus parafelis and Aspergillus hiratsukae.</title>
        <authorList>
            <person name="Dos Santos R.A.C."/>
            <person name="Rivero-Menendez O."/>
            <person name="Steenwyk J.L."/>
            <person name="Mead M.E."/>
            <person name="Goldman G.H."/>
            <person name="Alastruey-Izquierdo A."/>
            <person name="Rokas A."/>
        </authorList>
    </citation>
    <scope>NUCLEOTIDE SEQUENCE</scope>
    <source>
        <strain evidence="7">CNM-CM5793</strain>
        <strain evidence="8">CNM-CM6106</strain>
    </source>
</reference>
<dbReference type="Gene3D" id="1.25.40.90">
    <property type="match status" value="1"/>
</dbReference>
<dbReference type="SUPFAM" id="SSF48464">
    <property type="entry name" value="ENTH/VHS domain"/>
    <property type="match status" value="1"/>
</dbReference>
<dbReference type="EMBL" id="JACBAD010001971">
    <property type="protein sequence ID" value="KAF7125686.1"/>
    <property type="molecule type" value="Genomic_DNA"/>
</dbReference>
<dbReference type="Proteomes" id="UP000630445">
    <property type="component" value="Unassembled WGS sequence"/>
</dbReference>
<dbReference type="InterPro" id="IPR002014">
    <property type="entry name" value="VHS_dom"/>
</dbReference>
<keyword evidence="3" id="KW-0653">Protein transport</keyword>